<dbReference type="PROSITE" id="PS51257">
    <property type="entry name" value="PROKAR_LIPOPROTEIN"/>
    <property type="match status" value="1"/>
</dbReference>
<evidence type="ECO:0000313" key="2">
    <source>
        <dbReference type="EMBL" id="CUR55085.1"/>
    </source>
</evidence>
<proteinExistence type="predicted"/>
<dbReference type="EMBL" id="CZKA01000016">
    <property type="protein sequence ID" value="CUR55085.1"/>
    <property type="molecule type" value="Genomic_DNA"/>
</dbReference>
<accession>A0A2P2BZB2</accession>
<evidence type="ECO:0008006" key="3">
    <source>
        <dbReference type="Google" id="ProtNLM"/>
    </source>
</evidence>
<reference evidence="2" key="1">
    <citation type="submission" date="2015-08" db="EMBL/GenBank/DDBJ databases">
        <authorList>
            <person name="Babu N.S."/>
            <person name="Beckwith C.J."/>
            <person name="Beseler K.G."/>
            <person name="Brison A."/>
            <person name="Carone J.V."/>
            <person name="Caskin T.P."/>
            <person name="Diamond M."/>
            <person name="Durham M.E."/>
            <person name="Foxe J.M."/>
            <person name="Go M."/>
            <person name="Henderson B.A."/>
            <person name="Jones I.B."/>
            <person name="McGettigan J.A."/>
            <person name="Micheletti S.J."/>
            <person name="Nasrallah M.E."/>
            <person name="Ortiz D."/>
            <person name="Piller C.R."/>
            <person name="Privatt S.R."/>
            <person name="Schneider S.L."/>
            <person name="Sharp S."/>
            <person name="Smith T.C."/>
            <person name="Stanton J.D."/>
            <person name="Ullery H.E."/>
            <person name="Wilson R.J."/>
            <person name="Serrano M.G."/>
            <person name="Buck G."/>
            <person name="Lee V."/>
            <person name="Wang Y."/>
            <person name="Carvalho R."/>
            <person name="Voegtly L."/>
            <person name="Shi R."/>
            <person name="Duckworth R."/>
            <person name="Johnson A."/>
            <person name="Loviza R."/>
            <person name="Walstead R."/>
            <person name="Shah Z."/>
            <person name="Kiflezghi M."/>
            <person name="Wade K."/>
            <person name="Ball S.L."/>
            <person name="Bradley K.W."/>
            <person name="Asai D.J."/>
            <person name="Bowman C.A."/>
            <person name="Russell D.A."/>
            <person name="Pope W.H."/>
            <person name="Jacobs-Sera D."/>
            <person name="Hendrix R.W."/>
            <person name="Hatfull G.F."/>
        </authorList>
    </citation>
    <scope>NUCLEOTIDE SEQUENCE</scope>
</reference>
<protein>
    <recommendedName>
        <fullName evidence="3">PknH-like extracellular domain-containing protein</fullName>
    </recommendedName>
</protein>
<name>A0A2P2BZB2_9ZZZZ</name>
<evidence type="ECO:0000256" key="1">
    <source>
        <dbReference type="SAM" id="MobiDB-lite"/>
    </source>
</evidence>
<organism evidence="2">
    <name type="scientific">metagenome</name>
    <dbReference type="NCBI Taxonomy" id="256318"/>
    <lineage>
        <taxon>unclassified sequences</taxon>
        <taxon>metagenomes</taxon>
    </lineage>
</organism>
<feature type="compositionally biased region" description="Low complexity" evidence="1">
    <location>
        <begin position="50"/>
        <end position="67"/>
    </location>
</feature>
<sequence length="258" mass="26969">MAPLPRRQAVSLVFVVMLLTAAGCADAGSPVADDPTTAATRASEDPTPEPSTDSSTSASAEPSEDPPSSTPSAPPSGLRSALLGAAQVPALNTGYTWRSEGTVAEPGDPSGVCQKTPLVTIGATAAFVRTYAPAADDSDTRASQVVAGFADPKSAWRTYQVLTSWRAQCADFMDFTEEKVGDLVALPVDTGVAHRFLVSYLPDGATDTRIVAYGMTRVGRHISLVQFDLTGQDWNYPSGEEPESVAIGRINPLLARLG</sequence>
<dbReference type="AlphaFoldDB" id="A0A2P2BZB2"/>
<feature type="region of interest" description="Disordered" evidence="1">
    <location>
        <begin position="26"/>
        <end position="79"/>
    </location>
</feature>
<gene>
    <name evidence="2" type="ORF">NOCA2230005</name>
</gene>